<keyword evidence="5" id="KW-0067">ATP-binding</keyword>
<dbReference type="InterPro" id="IPR027417">
    <property type="entry name" value="P-loop_NTPase"/>
</dbReference>
<evidence type="ECO:0000256" key="5">
    <source>
        <dbReference type="ARBA" id="ARBA00022840"/>
    </source>
</evidence>
<dbReference type="InterPro" id="IPR002182">
    <property type="entry name" value="NB-ARC"/>
</dbReference>
<dbReference type="Pfam" id="PF23559">
    <property type="entry name" value="WHD_DRP"/>
    <property type="match status" value="1"/>
</dbReference>
<dbReference type="GO" id="GO:0051707">
    <property type="term" value="P:response to other organism"/>
    <property type="evidence" value="ECO:0007669"/>
    <property type="project" value="UniProtKB-ARBA"/>
</dbReference>
<evidence type="ECO:0000313" key="14">
    <source>
        <dbReference type="RefSeq" id="XP_019052218.1"/>
    </source>
</evidence>
<keyword evidence="11" id="KW-1185">Reference proteome</keyword>
<evidence type="ECO:0000313" key="15">
    <source>
        <dbReference type="RefSeq" id="XP_019052219.1"/>
    </source>
</evidence>
<dbReference type="FunFam" id="3.40.50.300:FF:001091">
    <property type="entry name" value="Probable disease resistance protein At1g61300"/>
    <property type="match status" value="1"/>
</dbReference>
<dbReference type="InterPro" id="IPR057135">
    <property type="entry name" value="At4g27190-like_LRR"/>
</dbReference>
<feature type="domain" description="R13L1/DRL21-like LRR repeat region" evidence="10">
    <location>
        <begin position="736"/>
        <end position="864"/>
    </location>
</feature>
<proteinExistence type="predicted"/>
<evidence type="ECO:0000256" key="3">
    <source>
        <dbReference type="ARBA" id="ARBA00022741"/>
    </source>
</evidence>
<dbReference type="InterPro" id="IPR041118">
    <property type="entry name" value="Rx_N"/>
</dbReference>
<dbReference type="PANTHER" id="PTHR36766">
    <property type="entry name" value="PLANT BROAD-SPECTRUM MILDEW RESISTANCE PROTEIN RPW8"/>
    <property type="match status" value="1"/>
</dbReference>
<dbReference type="SUPFAM" id="SSF52058">
    <property type="entry name" value="L domain-like"/>
    <property type="match status" value="2"/>
</dbReference>
<dbReference type="OMA" id="CETINCA"/>
<dbReference type="RefSeq" id="XP_019052218.1">
    <property type="nucleotide sequence ID" value="XM_019196673.1"/>
</dbReference>
<dbReference type="RefSeq" id="XP_019052219.1">
    <property type="nucleotide sequence ID" value="XM_019196674.1"/>
</dbReference>
<dbReference type="GeneID" id="104607843"/>
<dbReference type="eggNOG" id="KOG4658">
    <property type="taxonomic scope" value="Eukaryota"/>
</dbReference>
<evidence type="ECO:0000259" key="6">
    <source>
        <dbReference type="Pfam" id="PF00931"/>
    </source>
</evidence>
<keyword evidence="3" id="KW-0547">Nucleotide-binding</keyword>
<dbReference type="Gene3D" id="3.40.50.300">
    <property type="entry name" value="P-loop containing nucleotide triphosphate hydrolases"/>
    <property type="match status" value="1"/>
</dbReference>
<dbReference type="RefSeq" id="XP_019052216.1">
    <property type="nucleotide sequence ID" value="XM_019196671.1"/>
</dbReference>
<organism evidence="11 15">
    <name type="scientific">Nelumbo nucifera</name>
    <name type="common">Sacred lotus</name>
    <dbReference type="NCBI Taxonomy" id="4432"/>
    <lineage>
        <taxon>Eukaryota</taxon>
        <taxon>Viridiplantae</taxon>
        <taxon>Streptophyta</taxon>
        <taxon>Embryophyta</taxon>
        <taxon>Tracheophyta</taxon>
        <taxon>Spermatophyta</taxon>
        <taxon>Magnoliopsida</taxon>
        <taxon>Proteales</taxon>
        <taxon>Nelumbonaceae</taxon>
        <taxon>Nelumbo</taxon>
    </lineage>
</organism>
<dbReference type="AlphaFoldDB" id="A0A1U8Q0A0"/>
<dbReference type="InterPro" id="IPR032675">
    <property type="entry name" value="LRR_dom_sf"/>
</dbReference>
<feature type="domain" description="NB-ARC" evidence="6">
    <location>
        <begin position="240"/>
        <end position="394"/>
    </location>
</feature>
<evidence type="ECO:0000313" key="11">
    <source>
        <dbReference type="Proteomes" id="UP000189703"/>
    </source>
</evidence>
<name>A0A1U8Q0A0_NELNU</name>
<reference evidence="12 13" key="1">
    <citation type="submission" date="2025-04" db="UniProtKB">
        <authorList>
            <consortium name="RefSeq"/>
        </authorList>
    </citation>
    <scope>IDENTIFICATION</scope>
</reference>
<dbReference type="GO" id="GO:0005524">
    <property type="term" value="F:ATP binding"/>
    <property type="evidence" value="ECO:0007669"/>
    <property type="project" value="UniProtKB-KW"/>
</dbReference>
<protein>
    <submittedName>
        <fullName evidence="12 13">Disease resistance protein RGA3</fullName>
    </submittedName>
</protein>
<evidence type="ECO:0000256" key="1">
    <source>
        <dbReference type="ARBA" id="ARBA00022614"/>
    </source>
</evidence>
<gene>
    <name evidence="12 13 14 15" type="primary">LOC104607843</name>
</gene>
<dbReference type="Gene3D" id="3.80.10.10">
    <property type="entry name" value="Ribonuclease Inhibitor"/>
    <property type="match status" value="4"/>
</dbReference>
<dbReference type="PANTHER" id="PTHR36766:SF40">
    <property type="entry name" value="DISEASE RESISTANCE PROTEIN RGA3"/>
    <property type="match status" value="1"/>
</dbReference>
<feature type="domain" description="Disease resistance protein At4g27190-like leucine-rich repeats" evidence="8">
    <location>
        <begin position="1087"/>
        <end position="1186"/>
    </location>
</feature>
<dbReference type="PRINTS" id="PR00364">
    <property type="entry name" value="DISEASERSIST"/>
</dbReference>
<keyword evidence="2" id="KW-0677">Repeat</keyword>
<keyword evidence="4" id="KW-0611">Plant defense</keyword>
<evidence type="ECO:0000259" key="7">
    <source>
        <dbReference type="Pfam" id="PF18052"/>
    </source>
</evidence>
<dbReference type="Proteomes" id="UP000189703">
    <property type="component" value="Unplaced"/>
</dbReference>
<keyword evidence="1" id="KW-0433">Leucine-rich repeat</keyword>
<dbReference type="Gene3D" id="1.10.10.10">
    <property type="entry name" value="Winged helix-like DNA-binding domain superfamily/Winged helix DNA-binding domain"/>
    <property type="match status" value="1"/>
</dbReference>
<dbReference type="InterPro" id="IPR042197">
    <property type="entry name" value="Apaf_helical"/>
</dbReference>
<feature type="domain" description="Disease resistance N-terminal" evidence="7">
    <location>
        <begin position="45"/>
        <end position="133"/>
    </location>
</feature>
<dbReference type="RefSeq" id="XP_019052217.1">
    <property type="nucleotide sequence ID" value="XM_019196672.1"/>
</dbReference>
<dbReference type="GO" id="GO:0006952">
    <property type="term" value="P:defense response"/>
    <property type="evidence" value="ECO:0007669"/>
    <property type="project" value="UniProtKB-KW"/>
</dbReference>
<dbReference type="SUPFAM" id="SSF52540">
    <property type="entry name" value="P-loop containing nucleoside triphosphate hydrolases"/>
    <property type="match status" value="1"/>
</dbReference>
<evidence type="ECO:0000313" key="12">
    <source>
        <dbReference type="RefSeq" id="XP_019052216.1"/>
    </source>
</evidence>
<evidence type="ECO:0000256" key="2">
    <source>
        <dbReference type="ARBA" id="ARBA00022737"/>
    </source>
</evidence>
<dbReference type="Pfam" id="PF18052">
    <property type="entry name" value="Rx_N"/>
    <property type="match status" value="1"/>
</dbReference>
<dbReference type="Pfam" id="PF25019">
    <property type="entry name" value="LRR_R13L1-DRL21"/>
    <property type="match status" value="1"/>
</dbReference>
<evidence type="ECO:0000256" key="4">
    <source>
        <dbReference type="ARBA" id="ARBA00022821"/>
    </source>
</evidence>
<evidence type="ECO:0000313" key="13">
    <source>
        <dbReference type="RefSeq" id="XP_019052217.1"/>
    </source>
</evidence>
<accession>A0A1U8Q0A0</accession>
<evidence type="ECO:0000259" key="8">
    <source>
        <dbReference type="Pfam" id="PF23247"/>
    </source>
</evidence>
<dbReference type="OrthoDB" id="1725454at2759"/>
<dbReference type="Pfam" id="PF00931">
    <property type="entry name" value="NB-ARC"/>
    <property type="match status" value="1"/>
</dbReference>
<dbReference type="InterPro" id="IPR058922">
    <property type="entry name" value="WHD_DRP"/>
</dbReference>
<feature type="domain" description="Disease resistance protein winged helix" evidence="9">
    <location>
        <begin position="478"/>
        <end position="549"/>
    </location>
</feature>
<dbReference type="InterPro" id="IPR036388">
    <property type="entry name" value="WH-like_DNA-bd_sf"/>
</dbReference>
<dbReference type="InterPro" id="IPR056789">
    <property type="entry name" value="LRR_R13L1-DRL21"/>
</dbReference>
<dbReference type="FunFam" id="1.10.10.10:FF:000322">
    <property type="entry name" value="Probable disease resistance protein At1g63360"/>
    <property type="match status" value="1"/>
</dbReference>
<dbReference type="Gene3D" id="1.10.8.430">
    <property type="entry name" value="Helical domain of apoptotic protease-activating factors"/>
    <property type="match status" value="1"/>
</dbReference>
<dbReference type="Gene3D" id="1.20.5.4130">
    <property type="match status" value="1"/>
</dbReference>
<dbReference type="KEGG" id="nnu:104607843"/>
<dbReference type="Pfam" id="PF23247">
    <property type="entry name" value="LRR_RPS2"/>
    <property type="match status" value="1"/>
</dbReference>
<evidence type="ECO:0000259" key="10">
    <source>
        <dbReference type="Pfam" id="PF25019"/>
    </source>
</evidence>
<evidence type="ECO:0000259" key="9">
    <source>
        <dbReference type="Pfam" id="PF23559"/>
    </source>
</evidence>
<sequence>MLPLYFIATIEVEQIYYSGCFSAFPFYKRKIMIRTTRTDVVVSPIVQSMLDKLSSPELRDFGSSWEVGFELAELRKTLQTIQAMLGFMEELQVRDELVKVLLRDLRGVAYYVDDALDEFIYEVLKERDERSQGRKKKPVRSLFLSFLNTHNACSPDVASFITKIDEKLADIEKKLQPHYLGGSSTVKHSGMLNSQNRQGAIHFRDIRQMSSSLVGESYIFGRKEEAYYVKNVLLSNQYDGREVPVVSIVGMGGLGKTKLAQLIYNDPEIKEHFNMRWWICVSVDFTVDRLTRAILELETRKTGDLKELESLQLELQDRVREQRFLLVLDDVWSENRDIWDALRLPFCAADKGSRIIVTSRSQRVSSIMGSVKTLSLGGLSNEDCWTLFKNKAFIDENSDAHPFLEAIGKKIVHKCNGVPLLISTLGELLYGELDEKKWEYILKGQVLDLEENKIFSTLSSSYHHLPAHLKICFQYCSLFPKDYEFEKEILVLLWMAEGFLPSNEIEKMEDIGIQYFDDLLHRSFFQKIYTLIDQTSEERFVMHELMHDVSQSVSREICFSPAFVKPCDKLNSENARHMSLINDDLDSVNKELYDCKGTSTFLLPDYDFNIFFFGEVTHEFFEGFRCLRVLDLKGYEPMRLPDSIGNLKHLRYLNLSYSGIRELPESTCNLFNLQTLVLKNCLFFSRLPTNIESLIHLRHIMMEGTAIRSTPVGIGRLRFLQTFPPIFLSQDDGFRIRDLKEFQYLKGELHIYNLENVASGMEAMEADLKHKQNIDHLLLKWSDRTQNLRDEDDIRAVLEGLQPHTTIKSLKIIGYKSLVFPNWMMMELSVYNKLVSLTLSNCKKCKFLPPLGQLPALESLEIDGLVEVKCVSHEFYGDKNMDGSKKGFQKLKFLTFKEMDGLEEWYGSEEGEFPCLKELVIKCCRKLSKLPPLLPTVKELEIYSCDALTSLPRLQSVFKLRLGNCDETILSWMHHCTSLSSLDISNFRNPTSLPPAMLRPLAASLQNLQINDFPRLRLLTEDVGLQDLASLQYLEISGCDNLMSLPKGFHKLSSLEYLTIGDCDQFTSFSEEENDDGRGGGMTYPPMLKRLQIYSCNNLKYLPRGLHNLTSLMELTIDRCDRIMLFLDQEGSLPPMLKRLSLGGFDQLKTLPRGLHNLNSLQELQISDCNSITSLLDEGLPSSLCSLTIWRCPEKLKSRLNREGEDWPKIAHIQNVSFYG</sequence>
<dbReference type="GO" id="GO:0043531">
    <property type="term" value="F:ADP binding"/>
    <property type="evidence" value="ECO:0007669"/>
    <property type="project" value="InterPro"/>
</dbReference>